<reference evidence="5 6" key="1">
    <citation type="submission" date="2022-06" db="EMBL/GenBank/DDBJ databases">
        <title>Draft genome sequence of type strain Streptomyces rubrisoli DSM 42083.</title>
        <authorList>
            <person name="Duangmal K."/>
            <person name="Klaysubun C."/>
        </authorList>
    </citation>
    <scope>NUCLEOTIDE SEQUENCE [LARGE SCALE GENOMIC DNA]</scope>
    <source>
        <strain evidence="5 6">DSM 42083</strain>
    </source>
</reference>
<protein>
    <submittedName>
        <fullName evidence="5">Substrate-binding domain-containing protein</fullName>
    </submittedName>
</protein>
<dbReference type="Proteomes" id="UP001206206">
    <property type="component" value="Unassembled WGS sequence"/>
</dbReference>
<gene>
    <name evidence="5" type="ORF">NON19_01770</name>
</gene>
<dbReference type="InterPro" id="IPR050555">
    <property type="entry name" value="Bact_Solute-Bind_Prot2"/>
</dbReference>
<dbReference type="RefSeq" id="WP_255924719.1">
    <property type="nucleotide sequence ID" value="NZ_JANFNH010000001.1"/>
</dbReference>
<dbReference type="SUPFAM" id="SSF53822">
    <property type="entry name" value="Periplasmic binding protein-like I"/>
    <property type="match status" value="1"/>
</dbReference>
<dbReference type="Pfam" id="PF13407">
    <property type="entry name" value="Peripla_BP_4"/>
    <property type="match status" value="1"/>
</dbReference>
<name>A0ABT1P5X8_9ACTN</name>
<feature type="domain" description="Periplasmic binding protein" evidence="4">
    <location>
        <begin position="45"/>
        <end position="305"/>
    </location>
</feature>
<feature type="signal peptide" evidence="3">
    <location>
        <begin position="1"/>
        <end position="22"/>
    </location>
</feature>
<sequence length="367" mass="38606">MNTTLRRAVVATAAVSITLSMAACGKKSVDTGKTSAADVNQGFRIGLALPENQTTRYEAVDRPQIQTRLHALCPKCQLDYENAGQNANTQEAQLNTLISEGDKVIIVDPVDYKAIQPSIEKAHAAGIKIVSYDRLAQGPVDGYVSFDNTQVGKEQAQGLLEALGGRATPSTPVVMINGDSADPNAAQYKAGALSVLRGKVRIAATYDTPGWQADEASKEIDSAISRLGKANIAAVYSANDGMATGIVNTLLADHVSPLPPISGQDAQLDATQRIVAGLQSFTVYKPYLVEAGTAAQMAIELATGQPLEVADGKVNSATNKDIPAKLVATTIMDSKNIRQTVLADGLYTVDQICASEYAADCVKVGLK</sequence>
<comment type="caution">
    <text evidence="5">The sequence shown here is derived from an EMBL/GenBank/DDBJ whole genome shotgun (WGS) entry which is preliminary data.</text>
</comment>
<dbReference type="InterPro" id="IPR028082">
    <property type="entry name" value="Peripla_BP_I"/>
</dbReference>
<dbReference type="PROSITE" id="PS51257">
    <property type="entry name" value="PROKAR_LIPOPROTEIN"/>
    <property type="match status" value="1"/>
</dbReference>
<proteinExistence type="predicted"/>
<accession>A0ABT1P5X8</accession>
<dbReference type="EMBL" id="JANFNH010000001">
    <property type="protein sequence ID" value="MCQ4040782.1"/>
    <property type="molecule type" value="Genomic_DNA"/>
</dbReference>
<dbReference type="PANTHER" id="PTHR30036:SF1">
    <property type="entry name" value="D-XYLOSE-BINDING PERIPLASMIC PROTEIN"/>
    <property type="match status" value="1"/>
</dbReference>
<evidence type="ECO:0000313" key="6">
    <source>
        <dbReference type="Proteomes" id="UP001206206"/>
    </source>
</evidence>
<feature type="chain" id="PRO_5046939671" evidence="3">
    <location>
        <begin position="23"/>
        <end position="367"/>
    </location>
</feature>
<keyword evidence="2 3" id="KW-0732">Signal</keyword>
<dbReference type="Gene3D" id="3.40.50.2300">
    <property type="match status" value="2"/>
</dbReference>
<evidence type="ECO:0000313" key="5">
    <source>
        <dbReference type="EMBL" id="MCQ4040782.1"/>
    </source>
</evidence>
<evidence type="ECO:0000259" key="4">
    <source>
        <dbReference type="Pfam" id="PF13407"/>
    </source>
</evidence>
<comment type="subcellular location">
    <subcellularLocation>
        <location evidence="1">Cell envelope</location>
    </subcellularLocation>
</comment>
<evidence type="ECO:0000256" key="3">
    <source>
        <dbReference type="SAM" id="SignalP"/>
    </source>
</evidence>
<evidence type="ECO:0000256" key="1">
    <source>
        <dbReference type="ARBA" id="ARBA00004196"/>
    </source>
</evidence>
<keyword evidence="6" id="KW-1185">Reference proteome</keyword>
<dbReference type="InterPro" id="IPR025997">
    <property type="entry name" value="SBP_2_dom"/>
</dbReference>
<evidence type="ECO:0000256" key="2">
    <source>
        <dbReference type="ARBA" id="ARBA00022729"/>
    </source>
</evidence>
<dbReference type="PANTHER" id="PTHR30036">
    <property type="entry name" value="D-XYLOSE-BINDING PERIPLASMIC PROTEIN"/>
    <property type="match status" value="1"/>
</dbReference>
<organism evidence="5 6">
    <name type="scientific">Streptantibioticus rubrisoli</name>
    <dbReference type="NCBI Taxonomy" id="1387313"/>
    <lineage>
        <taxon>Bacteria</taxon>
        <taxon>Bacillati</taxon>
        <taxon>Actinomycetota</taxon>
        <taxon>Actinomycetes</taxon>
        <taxon>Kitasatosporales</taxon>
        <taxon>Streptomycetaceae</taxon>
        <taxon>Streptantibioticus</taxon>
    </lineage>
</organism>